<organism evidence="2 3">
    <name type="scientific">Sporisorium graminicola</name>
    <dbReference type="NCBI Taxonomy" id="280036"/>
    <lineage>
        <taxon>Eukaryota</taxon>
        <taxon>Fungi</taxon>
        <taxon>Dikarya</taxon>
        <taxon>Basidiomycota</taxon>
        <taxon>Ustilaginomycotina</taxon>
        <taxon>Ustilaginomycetes</taxon>
        <taxon>Ustilaginales</taxon>
        <taxon>Ustilaginaceae</taxon>
        <taxon>Sporisorium</taxon>
    </lineage>
</organism>
<evidence type="ECO:0000313" key="3">
    <source>
        <dbReference type="Proteomes" id="UP000306050"/>
    </source>
</evidence>
<dbReference type="AlphaFoldDB" id="A0A4V6ETU8"/>
<dbReference type="KEGG" id="sgra:EX895_003115"/>
<sequence>MNTLKHYSSYLSVRNKFKSTEKRIRPKHSFASFLTADRSATASHSSSSGASFSNLSPADTSTSSNNGSTTAFDTYPEDEATSEQPAYSPPHSTSDYRWRFQADSKVWWRNVDSMANFILHWQTRFYQHGDMFFSCTLNVAPSSSSGDRAVACELSKAELREAVRRLRYDHPTVALRLAKRGLLGIEQLQNIPPLIAQHVDLQIALVYDLVESESDVEAWLDEVIIYHDSEERFENGAAFRSFIAAATADGVPGRDRLRVHYWPASATQDARVAIEQSHSVSEGIGTLYVFDLLLSSIASVLASPHPRTCAWGSEVTRLEPAVQDAIANPPEDWTVSPVERRQVEKQNADRMNGKATPPTLVDKVGGKVIAMTLKGENSSSSVRRKVVNKPLVDMCRSVAGKGDMFPLGLLPQTGRPFEGAITHTDLISDTLNPDQTRALLKVLKRKGITMAPFMEACANMATMWVRKHRGLAPSGRKFGGWDDPSRILGSFSNAISKRNTLQPQYAQYLGLCMSGFPTKIAAASATWSAHAESNTTASPTDPLDPLPCITPPELDRLFGIASDLAAQYTAARHNPNWLRYDQALMFNTMTTEYLFLRDSANYPSMPWLSSIGRVESSFRDSHPLPAPAEQGASLQIHDLNLVGRVAIRQPILHIYTFRMHTSIQLSFADWLYNPSDSDARKSFHNSKDDAQESRQNILHFWLQVFRSLVDAVLLQEADC</sequence>
<dbReference type="Gene3D" id="3.30.559.10">
    <property type="entry name" value="Chloramphenicol acetyltransferase-like domain"/>
    <property type="match status" value="1"/>
</dbReference>
<reference evidence="2 3" key="1">
    <citation type="submission" date="2019-05" db="EMBL/GenBank/DDBJ databases">
        <title>Sporisorium graminicola CBS 10092 draft sequencing and annotation.</title>
        <authorList>
            <person name="Solano-Gonzalez S."/>
            <person name="Caddick M.X."/>
            <person name="Darby A."/>
        </authorList>
    </citation>
    <scope>NUCLEOTIDE SEQUENCE [LARGE SCALE GENOMIC DNA]</scope>
    <source>
        <strain evidence="2 3">CBS 10092</strain>
    </source>
</reference>
<dbReference type="EMBL" id="SRRM01000011">
    <property type="protein sequence ID" value="TKY88019.1"/>
    <property type="molecule type" value="Genomic_DNA"/>
</dbReference>
<evidence type="ECO:0000256" key="1">
    <source>
        <dbReference type="SAM" id="MobiDB-lite"/>
    </source>
</evidence>
<keyword evidence="3" id="KW-1185">Reference proteome</keyword>
<dbReference type="InterPro" id="IPR023213">
    <property type="entry name" value="CAT-like_dom_sf"/>
</dbReference>
<dbReference type="OrthoDB" id="2548233at2759"/>
<comment type="caution">
    <text evidence="2">The sequence shown here is derived from an EMBL/GenBank/DDBJ whole genome shotgun (WGS) entry which is preliminary data.</text>
</comment>
<accession>A0A4V6ETU8</accession>
<dbReference type="Proteomes" id="UP000306050">
    <property type="component" value="Chromosome SGRAM_19"/>
</dbReference>
<dbReference type="PANTHER" id="PTHR42034">
    <property type="entry name" value="CHROMOSOME 7, WHOLE GENOME SHOTGUN SEQUENCE-RELATED"/>
    <property type="match status" value="1"/>
</dbReference>
<evidence type="ECO:0000313" key="2">
    <source>
        <dbReference type="EMBL" id="TKY88019.1"/>
    </source>
</evidence>
<dbReference type="GeneID" id="40726010"/>
<gene>
    <name evidence="2" type="ORF">EX895_003115</name>
</gene>
<dbReference type="PANTHER" id="PTHR42034:SF1">
    <property type="entry name" value="CONDENSATION DOMAIN-CONTAINING PROTEIN"/>
    <property type="match status" value="1"/>
</dbReference>
<feature type="compositionally biased region" description="Low complexity" evidence="1">
    <location>
        <begin position="42"/>
        <end position="70"/>
    </location>
</feature>
<feature type="region of interest" description="Disordered" evidence="1">
    <location>
        <begin position="42"/>
        <end position="93"/>
    </location>
</feature>
<dbReference type="RefSeq" id="XP_029740004.1">
    <property type="nucleotide sequence ID" value="XM_029883713.1"/>
</dbReference>
<proteinExistence type="predicted"/>
<protein>
    <submittedName>
        <fullName evidence="2">Uncharacterized protein</fullName>
    </submittedName>
</protein>
<feature type="compositionally biased region" description="Polar residues" evidence="1">
    <location>
        <begin position="82"/>
        <end position="93"/>
    </location>
</feature>
<name>A0A4V6ETU8_9BASI</name>